<comment type="caution">
    <text evidence="4">The sequence shown here is derived from an EMBL/GenBank/DDBJ whole genome shotgun (WGS) entry which is preliminary data.</text>
</comment>
<feature type="transmembrane region" description="Helical" evidence="2">
    <location>
        <begin position="157"/>
        <end position="176"/>
    </location>
</feature>
<accession>A0A4Q2M7A2</accession>
<feature type="transmembrane region" description="Helical" evidence="2">
    <location>
        <begin position="81"/>
        <end position="103"/>
    </location>
</feature>
<evidence type="ECO:0000256" key="1">
    <source>
        <dbReference type="SAM" id="MobiDB-lite"/>
    </source>
</evidence>
<evidence type="ECO:0000313" key="5">
    <source>
        <dbReference type="Proteomes" id="UP000292686"/>
    </source>
</evidence>
<keyword evidence="5" id="KW-1185">Reference proteome</keyword>
<proteinExistence type="predicted"/>
<organism evidence="4 5">
    <name type="scientific">Agromyces atrinae</name>
    <dbReference type="NCBI Taxonomy" id="592376"/>
    <lineage>
        <taxon>Bacteria</taxon>
        <taxon>Bacillati</taxon>
        <taxon>Actinomycetota</taxon>
        <taxon>Actinomycetes</taxon>
        <taxon>Micrococcales</taxon>
        <taxon>Microbacteriaceae</taxon>
        <taxon>Agromyces</taxon>
    </lineage>
</organism>
<feature type="transmembrane region" description="Helical" evidence="2">
    <location>
        <begin position="47"/>
        <end position="69"/>
    </location>
</feature>
<evidence type="ECO:0000256" key="2">
    <source>
        <dbReference type="SAM" id="Phobius"/>
    </source>
</evidence>
<gene>
    <name evidence="3" type="ORF">BJ972_003356</name>
    <name evidence="4" type="ORF">ESP50_13415</name>
</gene>
<evidence type="ECO:0000313" key="6">
    <source>
        <dbReference type="Proteomes" id="UP000581087"/>
    </source>
</evidence>
<keyword evidence="2" id="KW-1133">Transmembrane helix</keyword>
<sequence length="332" mass="34768">MSVTESKRDELARRRARWGVALVASSIVALGGVWFGGGLIAGTGVRGVIGAIVLIAIGVAYVAGIVILLRASWTTNRVARIGMMVVVSGTLIASVGGVVLFALVDSRDLVGLIITLPIGILVSVGGAITALIGWLLRPPAEPRARNVGTPPSPRARRWAGIAVTAGLAVVIAFGLYDALVLSPQAMAPDSTLADIYALLDPAERAGGIIMIVVWAAFWSIVTLLVLAVALVPWTGGVGRWLTPNRLVVLGLALASVVIFFQGWSTFSLGNTISDTVPPMVGTRSWQAEVYWFAGTAFMIVAIVRALVPGPRLRPEADASSRAGREPSRAEPR</sequence>
<feature type="transmembrane region" description="Helical" evidence="2">
    <location>
        <begin position="109"/>
        <end position="136"/>
    </location>
</feature>
<evidence type="ECO:0000313" key="4">
    <source>
        <dbReference type="EMBL" id="RXZ85791.1"/>
    </source>
</evidence>
<keyword evidence="2" id="KW-0812">Transmembrane</keyword>
<feature type="transmembrane region" description="Helical" evidence="2">
    <location>
        <begin position="208"/>
        <end position="234"/>
    </location>
</feature>
<feature type="transmembrane region" description="Helical" evidence="2">
    <location>
        <begin position="289"/>
        <end position="307"/>
    </location>
</feature>
<protein>
    <submittedName>
        <fullName evidence="4">Uncharacterized protein</fullName>
    </submittedName>
</protein>
<evidence type="ECO:0000313" key="3">
    <source>
        <dbReference type="EMBL" id="NYD68837.1"/>
    </source>
</evidence>
<feature type="region of interest" description="Disordered" evidence="1">
    <location>
        <begin position="312"/>
        <end position="332"/>
    </location>
</feature>
<dbReference type="Proteomes" id="UP000292686">
    <property type="component" value="Unassembled WGS sequence"/>
</dbReference>
<reference evidence="4 5" key="1">
    <citation type="submission" date="2019-01" db="EMBL/GenBank/DDBJ databases">
        <title>Agromyces.</title>
        <authorList>
            <person name="Li J."/>
        </authorList>
    </citation>
    <scope>NUCLEOTIDE SEQUENCE [LARGE SCALE GENOMIC DNA]</scope>
    <source>
        <strain evidence="4 5">DSM 23870</strain>
    </source>
</reference>
<dbReference type="EMBL" id="JACCBI010000001">
    <property type="protein sequence ID" value="NYD68837.1"/>
    <property type="molecule type" value="Genomic_DNA"/>
</dbReference>
<feature type="transmembrane region" description="Helical" evidence="2">
    <location>
        <begin position="246"/>
        <end position="269"/>
    </location>
</feature>
<feature type="transmembrane region" description="Helical" evidence="2">
    <location>
        <begin position="20"/>
        <end position="41"/>
    </location>
</feature>
<dbReference type="RefSeq" id="WP_129176019.1">
    <property type="nucleotide sequence ID" value="NZ_JACCBI010000001.1"/>
</dbReference>
<keyword evidence="2" id="KW-0472">Membrane</keyword>
<dbReference type="Proteomes" id="UP000581087">
    <property type="component" value="Unassembled WGS sequence"/>
</dbReference>
<dbReference type="EMBL" id="SDPM01000007">
    <property type="protein sequence ID" value="RXZ85791.1"/>
    <property type="molecule type" value="Genomic_DNA"/>
</dbReference>
<dbReference type="OrthoDB" id="5120522at2"/>
<dbReference type="AlphaFoldDB" id="A0A4Q2M7A2"/>
<name>A0A4Q2M7A2_9MICO</name>
<reference evidence="3 6" key="2">
    <citation type="submission" date="2020-07" db="EMBL/GenBank/DDBJ databases">
        <title>Sequencing the genomes of 1000 actinobacteria strains.</title>
        <authorList>
            <person name="Klenk H.-P."/>
        </authorList>
    </citation>
    <scope>NUCLEOTIDE SEQUENCE [LARGE SCALE GENOMIC DNA]</scope>
    <source>
        <strain evidence="3 6">DSM 23870</strain>
    </source>
</reference>